<proteinExistence type="predicted"/>
<keyword evidence="3" id="KW-1185">Reference proteome</keyword>
<accession>A0ABY5WC66</accession>
<reference evidence="2" key="1">
    <citation type="submission" date="2021-04" db="EMBL/GenBank/DDBJ databases">
        <authorList>
            <person name="Hartkoorn R.C."/>
            <person name="Beaudoing E."/>
            <person name="Hot D."/>
        </authorList>
    </citation>
    <scope>NUCLEOTIDE SEQUENCE</scope>
    <source>
        <strain evidence="2">NRRL B-16292</strain>
    </source>
</reference>
<organism evidence="2 3">
    <name type="scientific">Dactylosporangium fulvum</name>
    <dbReference type="NCBI Taxonomy" id="53359"/>
    <lineage>
        <taxon>Bacteria</taxon>
        <taxon>Bacillati</taxon>
        <taxon>Actinomycetota</taxon>
        <taxon>Actinomycetes</taxon>
        <taxon>Micromonosporales</taxon>
        <taxon>Micromonosporaceae</taxon>
        <taxon>Dactylosporangium</taxon>
    </lineage>
</organism>
<name>A0ABY5WC66_9ACTN</name>
<protein>
    <recommendedName>
        <fullName evidence="4">Ribosomal protein S12</fullName>
    </recommendedName>
</protein>
<evidence type="ECO:0000313" key="2">
    <source>
        <dbReference type="EMBL" id="UWP87467.1"/>
    </source>
</evidence>
<evidence type="ECO:0000313" key="3">
    <source>
        <dbReference type="Proteomes" id="UP001059617"/>
    </source>
</evidence>
<sequence>MSRNEQRTRFLIRQVDPVRR</sequence>
<dbReference type="Proteomes" id="UP001059617">
    <property type="component" value="Chromosome"/>
</dbReference>
<dbReference type="RefSeq" id="WP_259867749.1">
    <property type="nucleotide sequence ID" value="NZ_CP073720.1"/>
</dbReference>
<gene>
    <name evidence="2" type="ORF">Dfulv_18640</name>
</gene>
<dbReference type="EMBL" id="CP073720">
    <property type="protein sequence ID" value="UWP87467.1"/>
    <property type="molecule type" value="Genomic_DNA"/>
</dbReference>
<feature type="region of interest" description="Disordered" evidence="1">
    <location>
        <begin position="1"/>
        <end position="20"/>
    </location>
</feature>
<evidence type="ECO:0008006" key="4">
    <source>
        <dbReference type="Google" id="ProtNLM"/>
    </source>
</evidence>
<reference evidence="2" key="2">
    <citation type="submission" date="2022-09" db="EMBL/GenBank/DDBJ databases">
        <title>Biosynthetic gene clusters of Dactylosporangioum fulvum.</title>
        <authorList>
            <person name="Caradec T."/>
        </authorList>
    </citation>
    <scope>NUCLEOTIDE SEQUENCE</scope>
    <source>
        <strain evidence="2">NRRL B-16292</strain>
    </source>
</reference>
<evidence type="ECO:0000256" key="1">
    <source>
        <dbReference type="SAM" id="MobiDB-lite"/>
    </source>
</evidence>